<dbReference type="GO" id="GO:0043022">
    <property type="term" value="F:ribosome binding"/>
    <property type="evidence" value="ECO:0007669"/>
    <property type="project" value="TreeGrafter"/>
</dbReference>
<organism evidence="3 4">
    <name type="scientific">Acidihalobacter yilgarnensis</name>
    <dbReference type="NCBI Taxonomy" id="2819280"/>
    <lineage>
        <taxon>Bacteria</taxon>
        <taxon>Pseudomonadati</taxon>
        <taxon>Pseudomonadota</taxon>
        <taxon>Gammaproteobacteria</taxon>
        <taxon>Chromatiales</taxon>
        <taxon>Ectothiorhodospiraceae</taxon>
        <taxon>Acidihalobacter</taxon>
    </lineage>
</organism>
<dbReference type="Proteomes" id="UP000095401">
    <property type="component" value="Chromosome"/>
</dbReference>
<dbReference type="NCBIfam" id="NF006718">
    <property type="entry name" value="PRK09256.1"/>
    <property type="match status" value="1"/>
</dbReference>
<dbReference type="KEGG" id="aprs:BI364_03030"/>
<evidence type="ECO:0000256" key="1">
    <source>
        <dbReference type="SAM" id="MobiDB-lite"/>
    </source>
</evidence>
<dbReference type="Pfam" id="PF00472">
    <property type="entry name" value="RF-1"/>
    <property type="match status" value="1"/>
</dbReference>
<dbReference type="EMBL" id="CP017415">
    <property type="protein sequence ID" value="AOU97111.1"/>
    <property type="molecule type" value="Genomic_DNA"/>
</dbReference>
<accession>A0A1D8IL46</accession>
<dbReference type="PANTHER" id="PTHR47814:SF1">
    <property type="entry name" value="PEPTIDYL-TRNA HYDROLASE ARFB"/>
    <property type="match status" value="1"/>
</dbReference>
<evidence type="ECO:0000313" key="4">
    <source>
        <dbReference type="Proteomes" id="UP000095401"/>
    </source>
</evidence>
<feature type="region of interest" description="Disordered" evidence="1">
    <location>
        <begin position="111"/>
        <end position="130"/>
    </location>
</feature>
<name>A0A1D8IL46_9GAMM</name>
<dbReference type="InterPro" id="IPR000352">
    <property type="entry name" value="Pep_chain_release_fac_I"/>
</dbReference>
<keyword evidence="4" id="KW-1185">Reference proteome</keyword>
<dbReference type="SUPFAM" id="SSF110916">
    <property type="entry name" value="Peptidyl-tRNA hydrolase domain-like"/>
    <property type="match status" value="1"/>
</dbReference>
<dbReference type="PANTHER" id="PTHR47814">
    <property type="entry name" value="PEPTIDYL-TRNA HYDROLASE ARFB"/>
    <property type="match status" value="1"/>
</dbReference>
<dbReference type="PROSITE" id="PS00745">
    <property type="entry name" value="RF_PROK_I"/>
    <property type="match status" value="1"/>
</dbReference>
<evidence type="ECO:0000259" key="2">
    <source>
        <dbReference type="PROSITE" id="PS00745"/>
    </source>
</evidence>
<sequence length="146" mass="16233">MNPENTDIQISGEVTIPSREIELTAIRSAGPGGQNVNKVATAIHLRFDITASSLPAGVRERLMAHADRRISRDGVVIIKAQRYRSQDRNIEDARTRLQTLIESALIEAKPRRATRPTRASRERRLAGKTVRGKTKVLRGRVKGSDD</sequence>
<gene>
    <name evidence="3" type="ORF">BI364_03030</name>
</gene>
<reference evidence="4" key="1">
    <citation type="submission" date="2016-09" db="EMBL/GenBank/DDBJ databases">
        <title>Acidihalobacter prosperus F5.</title>
        <authorList>
            <person name="Khaleque H.N."/>
            <person name="Ramsay J.P."/>
            <person name="Kaksonen A.H."/>
            <person name="Boxall N.J."/>
            <person name="Watkin E.L.J."/>
        </authorList>
    </citation>
    <scope>NUCLEOTIDE SEQUENCE [LARGE SCALE GENOMIC DNA]</scope>
    <source>
        <strain evidence="4">F5</strain>
    </source>
</reference>
<proteinExistence type="predicted"/>
<evidence type="ECO:0000313" key="3">
    <source>
        <dbReference type="EMBL" id="AOU97111.1"/>
    </source>
</evidence>
<dbReference type="GO" id="GO:0004045">
    <property type="term" value="F:peptidyl-tRNA hydrolase activity"/>
    <property type="evidence" value="ECO:0007669"/>
    <property type="project" value="TreeGrafter"/>
</dbReference>
<dbReference type="GO" id="GO:0003747">
    <property type="term" value="F:translation release factor activity"/>
    <property type="evidence" value="ECO:0007669"/>
    <property type="project" value="InterPro"/>
</dbReference>
<feature type="domain" description="Prokaryotic-type class I peptide chain release factors" evidence="2">
    <location>
        <begin position="27"/>
        <end position="43"/>
    </location>
</feature>
<dbReference type="Gene3D" id="3.30.160.20">
    <property type="match status" value="1"/>
</dbReference>
<protein>
    <recommendedName>
        <fullName evidence="2">Prokaryotic-type class I peptide chain release factors domain-containing protein</fullName>
    </recommendedName>
</protein>
<dbReference type="AlphaFoldDB" id="A0A1D8IL46"/>
<dbReference type="GO" id="GO:0072344">
    <property type="term" value="P:rescue of stalled ribosome"/>
    <property type="evidence" value="ECO:0007669"/>
    <property type="project" value="TreeGrafter"/>
</dbReference>
<dbReference type="RefSeq" id="WP_070077499.1">
    <property type="nucleotide sequence ID" value="NZ_CP017415.1"/>
</dbReference>